<dbReference type="AlphaFoldDB" id="A0A6P8HC27"/>
<evidence type="ECO:0000256" key="1">
    <source>
        <dbReference type="ARBA" id="ARBA00022723"/>
    </source>
</evidence>
<dbReference type="Proteomes" id="UP000515163">
    <property type="component" value="Unplaced"/>
</dbReference>
<keyword evidence="2" id="KW-0223">Dioxygenase</keyword>
<organism evidence="6 7">
    <name type="scientific">Actinia tenebrosa</name>
    <name type="common">Australian red waratah sea anemone</name>
    <dbReference type="NCBI Taxonomy" id="6105"/>
    <lineage>
        <taxon>Eukaryota</taxon>
        <taxon>Metazoa</taxon>
        <taxon>Cnidaria</taxon>
        <taxon>Anthozoa</taxon>
        <taxon>Hexacorallia</taxon>
        <taxon>Actiniaria</taxon>
        <taxon>Actiniidae</taxon>
        <taxon>Actinia</taxon>
    </lineage>
</organism>
<dbReference type="GO" id="GO:0016702">
    <property type="term" value="F:oxidoreductase activity, acting on single donors with incorporation of molecular oxygen, incorporation of two atoms of oxygen"/>
    <property type="evidence" value="ECO:0007669"/>
    <property type="project" value="InterPro"/>
</dbReference>
<dbReference type="InterPro" id="IPR013819">
    <property type="entry name" value="LipOase_C"/>
</dbReference>
<dbReference type="RefSeq" id="XP_031553186.1">
    <property type="nucleotide sequence ID" value="XM_031697326.1"/>
</dbReference>
<dbReference type="KEGG" id="aten:116290323"/>
<accession>A0A6P8HC27</accession>
<feature type="chain" id="PRO_5028101716" evidence="4">
    <location>
        <begin position="22"/>
        <end position="715"/>
    </location>
</feature>
<dbReference type="SUPFAM" id="SSF48484">
    <property type="entry name" value="Lipoxigenase"/>
    <property type="match status" value="1"/>
</dbReference>
<protein>
    <submittedName>
        <fullName evidence="7">Arachidonate 5-lipoxygenase-like</fullName>
    </submittedName>
</protein>
<feature type="signal peptide" evidence="4">
    <location>
        <begin position="1"/>
        <end position="21"/>
    </location>
</feature>
<dbReference type="InterPro" id="IPR036226">
    <property type="entry name" value="LipOase_C_sf"/>
</dbReference>
<dbReference type="GeneID" id="116290323"/>
<dbReference type="GO" id="GO:0034440">
    <property type="term" value="P:lipid oxidation"/>
    <property type="evidence" value="ECO:0007669"/>
    <property type="project" value="InterPro"/>
</dbReference>
<dbReference type="Pfam" id="PF00305">
    <property type="entry name" value="Lipoxygenase"/>
    <property type="match status" value="1"/>
</dbReference>
<evidence type="ECO:0000313" key="6">
    <source>
        <dbReference type="Proteomes" id="UP000515163"/>
    </source>
</evidence>
<sequence length="715" mass="81898">MAGSKLFLSFLSIFVISFIAGGESSITPAPEKGINVCAFDKTKTKFVLRRNITTFRMRKSKNCGIPGYADLLCTEVSYETKVYWYPFRRDFHYISFHCCPGWRGYQDGVGCLEEIPCEVQISQNSRPHCKTKRVDDLKKVQQIYKLGEKEGFPFALSDIDAMTLFNLYRNDSFTKTWMKMYIHMLQKNRKLIESFPLTHKKEFNSIKDYEEVYHFFINQMKNTSKLFRFPFDTLPFKSVVNSNTWKEDRVFAELRLAGLNPMCIQKVSLHQGQGVTWSSLSRRLNMNTHWEHVIQRAFGRTLPLQMIISDGSVFVCHFPLFDNIVNVPDITEGNPSRKMWKSMSPIAVFVSRPSADGQTAELVPAAIQMDSKPESPVLTPEDGDLWLLAKESFHVTDFAYVEMVEHLLKTHLMMEPFCTTIHRHLSYLHPIHQIMKFHCRGLLPTNKIGFPKLVDDKAYMHQLFAIGNVGSVQLLVKAFHTMSWADTDFQANIKMRGLDDKRKLPYFPYRDDGSVLYRSIQSFVQEYVEQYYGNDADVKKDNELQALANEMSVDGKGEDGGKGKLRGFPSRISSISLLTNIITRLIWTSSAQHTAVNYPIAAYGAFTPMMPSKIYDDPRVPDDTFDLYRLPNGNISAIQAGVAMSLGSLHLDDLLDYGAQLSDQERGGQIVQKHFKRLNNLVKPLLDQRNERRFQGGHLTYPFLTPGWVPNSICT</sequence>
<dbReference type="InterPro" id="IPR000907">
    <property type="entry name" value="LipOase"/>
</dbReference>
<dbReference type="OrthoDB" id="407298at2759"/>
<dbReference type="GO" id="GO:0046872">
    <property type="term" value="F:metal ion binding"/>
    <property type="evidence" value="ECO:0007669"/>
    <property type="project" value="UniProtKB-KW"/>
</dbReference>
<feature type="domain" description="Lipoxygenase" evidence="5">
    <location>
        <begin position="118"/>
        <end position="715"/>
    </location>
</feature>
<keyword evidence="4" id="KW-0732">Signal</keyword>
<name>A0A6P8HC27_ACTTE</name>
<keyword evidence="3" id="KW-0560">Oxidoreductase</keyword>
<evidence type="ECO:0000313" key="7">
    <source>
        <dbReference type="RefSeq" id="XP_031553186.1"/>
    </source>
</evidence>
<dbReference type="PRINTS" id="PR00087">
    <property type="entry name" value="LIPOXYGENASE"/>
</dbReference>
<evidence type="ECO:0000259" key="5">
    <source>
        <dbReference type="PROSITE" id="PS51393"/>
    </source>
</evidence>
<dbReference type="InParanoid" id="A0A6P8HC27"/>
<evidence type="ECO:0000256" key="4">
    <source>
        <dbReference type="SAM" id="SignalP"/>
    </source>
</evidence>
<dbReference type="Gene3D" id="1.20.245.10">
    <property type="entry name" value="Lipoxygenase-1, Domain 5"/>
    <property type="match status" value="2"/>
</dbReference>
<proteinExistence type="predicted"/>
<keyword evidence="6" id="KW-1185">Reference proteome</keyword>
<reference evidence="7" key="1">
    <citation type="submission" date="2025-08" db="UniProtKB">
        <authorList>
            <consortium name="RefSeq"/>
        </authorList>
    </citation>
    <scope>IDENTIFICATION</scope>
    <source>
        <tissue evidence="7">Tentacle</tissue>
    </source>
</reference>
<dbReference type="PROSITE" id="PS51393">
    <property type="entry name" value="LIPOXYGENASE_3"/>
    <property type="match status" value="1"/>
</dbReference>
<evidence type="ECO:0000256" key="2">
    <source>
        <dbReference type="ARBA" id="ARBA00022964"/>
    </source>
</evidence>
<dbReference type="PANTHER" id="PTHR11771">
    <property type="entry name" value="LIPOXYGENASE"/>
    <property type="match status" value="1"/>
</dbReference>
<keyword evidence="1" id="KW-0479">Metal-binding</keyword>
<evidence type="ECO:0000256" key="3">
    <source>
        <dbReference type="ARBA" id="ARBA00023002"/>
    </source>
</evidence>
<gene>
    <name evidence="7" type="primary">LOC116290323</name>
</gene>